<dbReference type="AlphaFoldDB" id="A0AAN8ESF4"/>
<evidence type="ECO:0000313" key="3">
    <source>
        <dbReference type="EMBL" id="KAK5955125.1"/>
    </source>
</evidence>
<dbReference type="InterPro" id="IPR013785">
    <property type="entry name" value="Aldolase_TIM"/>
</dbReference>
<organism evidence="3 4">
    <name type="scientific">Knufia fluminis</name>
    <dbReference type="NCBI Taxonomy" id="191047"/>
    <lineage>
        <taxon>Eukaryota</taxon>
        <taxon>Fungi</taxon>
        <taxon>Dikarya</taxon>
        <taxon>Ascomycota</taxon>
        <taxon>Pezizomycotina</taxon>
        <taxon>Eurotiomycetes</taxon>
        <taxon>Chaetothyriomycetidae</taxon>
        <taxon>Chaetothyriales</taxon>
        <taxon>Trichomeriaceae</taxon>
        <taxon>Knufia</taxon>
    </lineage>
</organism>
<gene>
    <name evidence="3" type="ORF">OHC33_003804</name>
</gene>
<keyword evidence="4" id="KW-1185">Reference proteome</keyword>
<dbReference type="InterPro" id="IPR001155">
    <property type="entry name" value="OxRdtase_FMN_N"/>
</dbReference>
<accession>A0AAN8ESF4</accession>
<dbReference type="PANTHER" id="PTHR22893">
    <property type="entry name" value="NADH OXIDOREDUCTASE-RELATED"/>
    <property type="match status" value="1"/>
</dbReference>
<protein>
    <recommendedName>
        <fullName evidence="2">NADH:flavin oxidoreductase/NADH oxidase N-terminal domain-containing protein</fullName>
    </recommendedName>
</protein>
<proteinExistence type="predicted"/>
<dbReference type="Proteomes" id="UP001316803">
    <property type="component" value="Unassembled WGS sequence"/>
</dbReference>
<dbReference type="GO" id="GO:0016491">
    <property type="term" value="F:oxidoreductase activity"/>
    <property type="evidence" value="ECO:0007669"/>
    <property type="project" value="InterPro"/>
</dbReference>
<dbReference type="EMBL" id="JAKLMC020000007">
    <property type="protein sequence ID" value="KAK5955125.1"/>
    <property type="molecule type" value="Genomic_DNA"/>
</dbReference>
<dbReference type="GO" id="GO:0010181">
    <property type="term" value="F:FMN binding"/>
    <property type="evidence" value="ECO:0007669"/>
    <property type="project" value="InterPro"/>
</dbReference>
<evidence type="ECO:0000256" key="1">
    <source>
        <dbReference type="SAM" id="MobiDB-lite"/>
    </source>
</evidence>
<comment type="caution">
    <text evidence="3">The sequence shown here is derived from an EMBL/GenBank/DDBJ whole genome shotgun (WGS) entry which is preliminary data.</text>
</comment>
<evidence type="ECO:0000259" key="2">
    <source>
        <dbReference type="Pfam" id="PF00724"/>
    </source>
</evidence>
<dbReference type="CDD" id="cd02933">
    <property type="entry name" value="OYE_like_FMN"/>
    <property type="match status" value="1"/>
</dbReference>
<evidence type="ECO:0000313" key="4">
    <source>
        <dbReference type="Proteomes" id="UP001316803"/>
    </source>
</evidence>
<feature type="domain" description="NADH:flavin oxidoreductase/NADH oxidase N-terminal" evidence="2">
    <location>
        <begin position="50"/>
        <end position="420"/>
    </location>
</feature>
<dbReference type="Pfam" id="PF00724">
    <property type="entry name" value="Oxidored_FMN"/>
    <property type="match status" value="1"/>
</dbReference>
<dbReference type="Gene3D" id="3.20.20.70">
    <property type="entry name" value="Aldolase class I"/>
    <property type="match status" value="1"/>
</dbReference>
<sequence length="448" mass="48675">MAASTLSPVPPIEAAFPADAVVNPKTHSATQLPKDHDSAPSASQRAKSALFTPLTINAGGITLSHRIVMAPMTRNRGIPVNIGRPNRAWKPSPSVATYYAQRATPGGLIITEGIPPSQEGTGSPAVPGLFLPEQVPGWKAVVDAVHAKGGYIYAQLWHGGRACLPHFTGLESVSASATPFGEGMESRYPPPDEDADDAIPGHGDRVAMSDFPPREMTKGDIAKTISDFVSAARRAVEECGFDGIEIHGGNGYIVEQFLSTNVNKRFDEYGGSVEGYCRFPLELMQGLAEAVGGQRVAIRLSPFGMFNQSYGAQRMEIWSHFCRRLKDAVPNLSYIHFIEPRFEQIIEAAAKDSYLKSLGNNVTLQPFREIMGNTPFFIAGGYNDTNVWGVVESGAGAAITIGRYFTSNPDLVTRLREGKALAKYDRSRFYWVPDNMDRGYIDFPCLGE</sequence>
<dbReference type="InterPro" id="IPR045247">
    <property type="entry name" value="Oye-like"/>
</dbReference>
<reference evidence="3 4" key="1">
    <citation type="submission" date="2022-12" db="EMBL/GenBank/DDBJ databases">
        <title>Genomic features and morphological characterization of a novel Knufia sp. strain isolated from spacecraft assembly facility.</title>
        <authorList>
            <person name="Teixeira M."/>
            <person name="Chander A.M."/>
            <person name="Stajich J.E."/>
            <person name="Venkateswaran K."/>
        </authorList>
    </citation>
    <scope>NUCLEOTIDE SEQUENCE [LARGE SCALE GENOMIC DNA]</scope>
    <source>
        <strain evidence="3 4">FJI-L2-BK-P2</strain>
    </source>
</reference>
<dbReference type="PANTHER" id="PTHR22893:SF93">
    <property type="entry name" value="HYPOTHETICAL OXIDOREDUCTASE (EUROFUNG)"/>
    <property type="match status" value="1"/>
</dbReference>
<name>A0AAN8ESF4_9EURO</name>
<feature type="region of interest" description="Disordered" evidence="1">
    <location>
        <begin position="25"/>
        <end position="46"/>
    </location>
</feature>
<dbReference type="SUPFAM" id="SSF51395">
    <property type="entry name" value="FMN-linked oxidoreductases"/>
    <property type="match status" value="1"/>
</dbReference>